<evidence type="ECO:0000259" key="1">
    <source>
        <dbReference type="Pfam" id="PF07727"/>
    </source>
</evidence>
<dbReference type="AlphaFoldDB" id="A0AAF1AMX3"/>
<dbReference type="Pfam" id="PF07727">
    <property type="entry name" value="RVT_2"/>
    <property type="match status" value="1"/>
</dbReference>
<reference evidence="2" key="1">
    <citation type="journal article" date="2016" name="Nat. Genet.">
        <title>A high-quality carrot genome assembly provides new insights into carotenoid accumulation and asterid genome evolution.</title>
        <authorList>
            <person name="Iorizzo M."/>
            <person name="Ellison S."/>
            <person name="Senalik D."/>
            <person name="Zeng P."/>
            <person name="Satapoomin P."/>
            <person name="Huang J."/>
            <person name="Bowman M."/>
            <person name="Iovene M."/>
            <person name="Sanseverino W."/>
            <person name="Cavagnaro P."/>
            <person name="Yildiz M."/>
            <person name="Macko-Podgorni A."/>
            <person name="Moranska E."/>
            <person name="Grzebelus E."/>
            <person name="Grzebelus D."/>
            <person name="Ashrafi H."/>
            <person name="Zheng Z."/>
            <person name="Cheng S."/>
            <person name="Spooner D."/>
            <person name="Van Deynze A."/>
            <person name="Simon P."/>
        </authorList>
    </citation>
    <scope>NUCLEOTIDE SEQUENCE</scope>
    <source>
        <tissue evidence="2">Leaf</tissue>
    </source>
</reference>
<feature type="domain" description="Reverse transcriptase Ty1/copia-type" evidence="1">
    <location>
        <begin position="19"/>
        <end position="153"/>
    </location>
</feature>
<keyword evidence="3" id="KW-1185">Reference proteome</keyword>
<dbReference type="InterPro" id="IPR013103">
    <property type="entry name" value="RVT_2"/>
</dbReference>
<name>A0AAF1AMX3_DAUCS</name>
<dbReference type="PANTHER" id="PTHR11439">
    <property type="entry name" value="GAG-POL-RELATED RETROTRANSPOSON"/>
    <property type="match status" value="1"/>
</dbReference>
<dbReference type="SUPFAM" id="SSF56672">
    <property type="entry name" value="DNA/RNA polymerases"/>
    <property type="match status" value="1"/>
</dbReference>
<accession>A0AAF1AMX3</accession>
<dbReference type="EMBL" id="CP093344">
    <property type="protein sequence ID" value="WOG86417.1"/>
    <property type="molecule type" value="Genomic_DNA"/>
</dbReference>
<proteinExistence type="predicted"/>
<dbReference type="InterPro" id="IPR043502">
    <property type="entry name" value="DNA/RNA_pol_sf"/>
</dbReference>
<dbReference type="Proteomes" id="UP000077755">
    <property type="component" value="Chromosome 2"/>
</dbReference>
<evidence type="ECO:0000313" key="2">
    <source>
        <dbReference type="EMBL" id="WOG86417.1"/>
    </source>
</evidence>
<reference evidence="2" key="2">
    <citation type="submission" date="2022-03" db="EMBL/GenBank/DDBJ databases">
        <title>Draft title - Genomic analysis of global carrot germplasm unveils the trajectory of domestication and the origin of high carotenoid orange carrot.</title>
        <authorList>
            <person name="Iorizzo M."/>
            <person name="Ellison S."/>
            <person name="Senalik D."/>
            <person name="Macko-Podgorni A."/>
            <person name="Grzebelus D."/>
            <person name="Bostan H."/>
            <person name="Rolling W."/>
            <person name="Curaba J."/>
            <person name="Simon P."/>
        </authorList>
    </citation>
    <scope>NUCLEOTIDE SEQUENCE</scope>
    <source>
        <tissue evidence="2">Leaf</tissue>
    </source>
</reference>
<sequence>MSLSSGYSVSPTLLQKYQGPRLVCKLLKSIYGLRQAPHCWFMKLCSALLDFGFKQCACDHSMFVFTQQGSITVFLVYVDDMVLAGNDQGTMTKVKLFLSTRFQIKDLGHLKYFLGLELACSSQGIHLHQKKYAQDLLTDVGLLNCKSSVIPLKQNNGLLTDLSTETDFHDVSLYRRVIGRLIYLTISRHDIAYTLNTLAQFMSKPKVYHYHVVLKILRYLKETAGQGLLFSASSSLKLTAFSYADWAACRITRRSITGFCVMLGASLISWRSKK</sequence>
<dbReference type="KEGG" id="dcr:108204046"/>
<organism evidence="2 3">
    <name type="scientific">Daucus carota subsp. sativus</name>
    <name type="common">Carrot</name>
    <dbReference type="NCBI Taxonomy" id="79200"/>
    <lineage>
        <taxon>Eukaryota</taxon>
        <taxon>Viridiplantae</taxon>
        <taxon>Streptophyta</taxon>
        <taxon>Embryophyta</taxon>
        <taxon>Tracheophyta</taxon>
        <taxon>Spermatophyta</taxon>
        <taxon>Magnoliopsida</taxon>
        <taxon>eudicotyledons</taxon>
        <taxon>Gunneridae</taxon>
        <taxon>Pentapetalae</taxon>
        <taxon>asterids</taxon>
        <taxon>campanulids</taxon>
        <taxon>Apiales</taxon>
        <taxon>Apiaceae</taxon>
        <taxon>Apioideae</taxon>
        <taxon>Scandiceae</taxon>
        <taxon>Daucinae</taxon>
        <taxon>Daucus</taxon>
        <taxon>Daucus sect. Daucus</taxon>
    </lineage>
</organism>
<evidence type="ECO:0000313" key="3">
    <source>
        <dbReference type="Proteomes" id="UP000077755"/>
    </source>
</evidence>
<protein>
    <recommendedName>
        <fullName evidence="1">Reverse transcriptase Ty1/copia-type domain-containing protein</fullName>
    </recommendedName>
</protein>
<dbReference type="PANTHER" id="PTHR11439:SF498">
    <property type="entry name" value="DNAK FAMILY PROTEIN"/>
    <property type="match status" value="1"/>
</dbReference>
<gene>
    <name evidence="2" type="ORF">DCAR_0205621</name>
</gene>